<feature type="region of interest" description="Disordered" evidence="9">
    <location>
        <begin position="521"/>
        <end position="553"/>
    </location>
</feature>
<evidence type="ECO:0000256" key="3">
    <source>
        <dbReference type="ARBA" id="ARBA00022737"/>
    </source>
</evidence>
<sequence length="1040" mass="116653">MSNKTVSLYDEAESRDICLKEESSYIKESEKQDKNSVPVGSIASFPHNLQNNFVHGSGGFNDNNATDELNQAGAMDTSRMILSRDDSVMYISAEGNVPFNPKDIASTSTEHMPGRSICLEDGTSLNPNYLVVVDNAGATRALSSNFERSIVMRSETCYPDTNSSITATSAHADDLKSANAESPHQQTIMVFDGQLQSDSILSNVLVAYDHSSGEQMSFSTDPTLGGTVRPLPQVCQESFIHLEQAPIADGLEHYSEERNLLHKSTLNQNFLSAHTLVIAQNPLSVAKDSGIGLDLHKEIPTINEEKEALIGGLEDSKLFKQKEDLKLLEKYHLQHHEQEAKKKQSNQTKGHCSQTLIKDKRKELTGKSLSENADVSASCLNKDINDDISVFSHITAKINAKLLELIPGCQRFLLEKMEQSPPSSQIHMSFESNADCTFSGSLTSLIELHNSLKRLLNIDDVSLLDFKRPQKSPETHDRSIMCSLLQPFISSRGRQPKYSFKAKAMGFTSDFEALLKVDDDDEDLDEKPPSMSSRVRKRKRGRPRKVLKGESGIQTNFTFPESLRNKVSFPEESEVSVGDNSLVAECLKTELPYSKDLLHQESSEGEIKFKGRSQTKVKEAPLHETSAHKTSNEGDQDESHSIEEHHPNAENTEFKFFCSHCSFKTKRHSQFLIHMRCHKGGTEKTYHCKKCDFVCLSLSYLKRHEMKHKENLFRCSICNVYQTDKKALLHRHIHMKHSAKSKTEACDDLQCHECNFKASSKEDLIQHKLVHGRFDNTRNKMVYSCPECKRTLRSKMHLHRHIRDVHGPDIRPYLCDNCGKAFKRTDALKQHKALHESKANRILPHKCTTCGKAFRSVAHLKEHLVIHTSERPYLCQYCGAAFKTQAVQKRHILTLHIKPRGHVCSVCCRQFNTKHALQRHENTHTKPENTQEPADVAVGAMEDGQDTFDEKEKRAAVSNIEAHVAGVTVVVKEVEEGSGHISVGSQGSSSLVQDIIGTASGQSTIEDQIGSENERIQQAYIEGNQEATTLYYFTGDLNSL</sequence>
<dbReference type="Proteomes" id="UP000271974">
    <property type="component" value="Unassembled WGS sequence"/>
</dbReference>
<feature type="domain" description="C2H2-type" evidence="10">
    <location>
        <begin position="845"/>
        <end position="872"/>
    </location>
</feature>
<keyword evidence="2" id="KW-0479">Metal-binding</keyword>
<feature type="domain" description="C2H2-type" evidence="10">
    <location>
        <begin position="656"/>
        <end position="683"/>
    </location>
</feature>
<dbReference type="GO" id="GO:0008270">
    <property type="term" value="F:zinc ion binding"/>
    <property type="evidence" value="ECO:0007669"/>
    <property type="project" value="UniProtKB-KW"/>
</dbReference>
<evidence type="ECO:0000259" key="10">
    <source>
        <dbReference type="PROSITE" id="PS50157"/>
    </source>
</evidence>
<protein>
    <recommendedName>
        <fullName evidence="10">C2H2-type domain-containing protein</fullName>
    </recommendedName>
</protein>
<keyword evidence="4 8" id="KW-0863">Zinc-finger</keyword>
<dbReference type="OrthoDB" id="3561125at2759"/>
<evidence type="ECO:0000256" key="2">
    <source>
        <dbReference type="ARBA" id="ARBA00022723"/>
    </source>
</evidence>
<evidence type="ECO:0000256" key="1">
    <source>
        <dbReference type="ARBA" id="ARBA00004123"/>
    </source>
</evidence>
<name>A0A3S1B224_ELYCH</name>
<evidence type="ECO:0000256" key="7">
    <source>
        <dbReference type="ARBA" id="ARBA00023242"/>
    </source>
</evidence>
<dbReference type="STRING" id="188477.A0A3S1B224"/>
<evidence type="ECO:0000256" key="5">
    <source>
        <dbReference type="ARBA" id="ARBA00022833"/>
    </source>
</evidence>
<comment type="caution">
    <text evidence="11">The sequence shown here is derived from an EMBL/GenBank/DDBJ whole genome shotgun (WGS) entry which is preliminary data.</text>
</comment>
<dbReference type="EMBL" id="RQTK01001513">
    <property type="protein sequence ID" value="RUS70009.1"/>
    <property type="molecule type" value="Genomic_DNA"/>
</dbReference>
<keyword evidence="12" id="KW-1185">Reference proteome</keyword>
<feature type="region of interest" description="Disordered" evidence="9">
    <location>
        <begin position="602"/>
        <end position="644"/>
    </location>
</feature>
<keyword evidence="5" id="KW-0862">Zinc</keyword>
<dbReference type="InterPro" id="IPR013087">
    <property type="entry name" value="Znf_C2H2_type"/>
</dbReference>
<keyword evidence="6" id="KW-0238">DNA-binding</keyword>
<dbReference type="FunFam" id="3.30.160.60:FF:000045">
    <property type="entry name" value="ZFP69 zinc finger protein B"/>
    <property type="match status" value="1"/>
</dbReference>
<evidence type="ECO:0000256" key="4">
    <source>
        <dbReference type="ARBA" id="ARBA00022771"/>
    </source>
</evidence>
<reference evidence="11 12" key="1">
    <citation type="submission" date="2019-01" db="EMBL/GenBank/DDBJ databases">
        <title>A draft genome assembly of the solar-powered sea slug Elysia chlorotica.</title>
        <authorList>
            <person name="Cai H."/>
            <person name="Li Q."/>
            <person name="Fang X."/>
            <person name="Li J."/>
            <person name="Curtis N.E."/>
            <person name="Altenburger A."/>
            <person name="Shibata T."/>
            <person name="Feng M."/>
            <person name="Maeda T."/>
            <person name="Schwartz J.A."/>
            <person name="Shigenobu S."/>
            <person name="Lundholm N."/>
            <person name="Nishiyama T."/>
            <person name="Yang H."/>
            <person name="Hasebe M."/>
            <person name="Li S."/>
            <person name="Pierce S.K."/>
            <person name="Wang J."/>
        </authorList>
    </citation>
    <scope>NUCLEOTIDE SEQUENCE [LARGE SCALE GENOMIC DNA]</scope>
    <source>
        <strain evidence="11">EC2010</strain>
        <tissue evidence="11">Whole organism of an adult</tissue>
    </source>
</reference>
<evidence type="ECO:0000256" key="6">
    <source>
        <dbReference type="ARBA" id="ARBA00023125"/>
    </source>
</evidence>
<accession>A0A3S1B224</accession>
<evidence type="ECO:0000313" key="12">
    <source>
        <dbReference type="Proteomes" id="UP000271974"/>
    </source>
</evidence>
<gene>
    <name evidence="11" type="ORF">EGW08_022226</name>
</gene>
<dbReference type="SMART" id="SM00355">
    <property type="entry name" value="ZnF_C2H2"/>
    <property type="match status" value="9"/>
</dbReference>
<dbReference type="GO" id="GO:0000981">
    <property type="term" value="F:DNA-binding transcription factor activity, RNA polymerase II-specific"/>
    <property type="evidence" value="ECO:0007669"/>
    <property type="project" value="TreeGrafter"/>
</dbReference>
<dbReference type="InterPro" id="IPR036236">
    <property type="entry name" value="Znf_C2H2_sf"/>
</dbReference>
<feature type="domain" description="C2H2-type" evidence="10">
    <location>
        <begin position="902"/>
        <end position="929"/>
    </location>
</feature>
<feature type="compositionally biased region" description="Basic residues" evidence="9">
    <location>
        <begin position="534"/>
        <end position="546"/>
    </location>
</feature>
<dbReference type="PANTHER" id="PTHR24381:SF390">
    <property type="entry name" value="ZINC FINGER PROTEIN 37 HOMOLOG"/>
    <property type="match status" value="1"/>
</dbReference>
<feature type="domain" description="C2H2-type" evidence="10">
    <location>
        <begin position="783"/>
        <end position="806"/>
    </location>
</feature>
<dbReference type="GO" id="GO:0005634">
    <property type="term" value="C:nucleus"/>
    <property type="evidence" value="ECO:0007669"/>
    <property type="project" value="UniProtKB-SubCell"/>
</dbReference>
<dbReference type="GO" id="GO:0000977">
    <property type="term" value="F:RNA polymerase II transcription regulatory region sequence-specific DNA binding"/>
    <property type="evidence" value="ECO:0007669"/>
    <property type="project" value="TreeGrafter"/>
</dbReference>
<evidence type="ECO:0000313" key="11">
    <source>
        <dbReference type="EMBL" id="RUS70009.1"/>
    </source>
</evidence>
<proteinExistence type="predicted"/>
<comment type="subcellular location">
    <subcellularLocation>
        <location evidence="1">Nucleus</location>
    </subcellularLocation>
</comment>
<feature type="compositionally biased region" description="Basic and acidic residues" evidence="9">
    <location>
        <begin position="616"/>
        <end position="644"/>
    </location>
</feature>
<dbReference type="Gene3D" id="3.30.160.60">
    <property type="entry name" value="Classic Zinc Finger"/>
    <property type="match status" value="6"/>
</dbReference>
<dbReference type="PANTHER" id="PTHR24381">
    <property type="entry name" value="ZINC FINGER PROTEIN"/>
    <property type="match status" value="1"/>
</dbReference>
<organism evidence="11 12">
    <name type="scientific">Elysia chlorotica</name>
    <name type="common">Eastern emerald elysia</name>
    <name type="synonym">Sea slug</name>
    <dbReference type="NCBI Taxonomy" id="188477"/>
    <lineage>
        <taxon>Eukaryota</taxon>
        <taxon>Metazoa</taxon>
        <taxon>Spiralia</taxon>
        <taxon>Lophotrochozoa</taxon>
        <taxon>Mollusca</taxon>
        <taxon>Gastropoda</taxon>
        <taxon>Heterobranchia</taxon>
        <taxon>Euthyneura</taxon>
        <taxon>Panpulmonata</taxon>
        <taxon>Sacoglossa</taxon>
        <taxon>Placobranchoidea</taxon>
        <taxon>Plakobranchidae</taxon>
        <taxon>Elysia</taxon>
    </lineage>
</organism>
<dbReference type="PROSITE" id="PS50157">
    <property type="entry name" value="ZINC_FINGER_C2H2_2"/>
    <property type="match status" value="6"/>
</dbReference>
<keyword evidence="7" id="KW-0539">Nucleus</keyword>
<feature type="domain" description="C2H2-type" evidence="10">
    <location>
        <begin position="813"/>
        <end position="840"/>
    </location>
</feature>
<keyword evidence="3" id="KW-0677">Repeat</keyword>
<feature type="domain" description="C2H2-type" evidence="10">
    <location>
        <begin position="873"/>
        <end position="901"/>
    </location>
</feature>
<feature type="region of interest" description="Disordered" evidence="9">
    <location>
        <begin position="336"/>
        <end position="357"/>
    </location>
</feature>
<dbReference type="AlphaFoldDB" id="A0A3S1B224"/>
<dbReference type="Pfam" id="PF00096">
    <property type="entry name" value="zf-C2H2"/>
    <property type="match status" value="3"/>
</dbReference>
<dbReference type="SUPFAM" id="SSF57667">
    <property type="entry name" value="beta-beta-alpha zinc fingers"/>
    <property type="match status" value="4"/>
</dbReference>
<evidence type="ECO:0000256" key="8">
    <source>
        <dbReference type="PROSITE-ProRule" id="PRU00042"/>
    </source>
</evidence>
<evidence type="ECO:0000256" key="9">
    <source>
        <dbReference type="SAM" id="MobiDB-lite"/>
    </source>
</evidence>
<feature type="compositionally biased region" description="Polar residues" evidence="9">
    <location>
        <begin position="345"/>
        <end position="356"/>
    </location>
</feature>
<dbReference type="PROSITE" id="PS00028">
    <property type="entry name" value="ZINC_FINGER_C2H2_1"/>
    <property type="match status" value="5"/>
</dbReference>